<dbReference type="Gene3D" id="2.40.50.100">
    <property type="match status" value="1"/>
</dbReference>
<feature type="compositionally biased region" description="Polar residues" evidence="3">
    <location>
        <begin position="175"/>
        <end position="186"/>
    </location>
</feature>
<evidence type="ECO:0000256" key="2">
    <source>
        <dbReference type="PROSITE-ProRule" id="PRU01213"/>
    </source>
</evidence>
<dbReference type="InterPro" id="IPR008995">
    <property type="entry name" value="Mo/tungstate-bd_C_term_dom"/>
</dbReference>
<evidence type="ECO:0000313" key="6">
    <source>
        <dbReference type="Proteomes" id="UP000623250"/>
    </source>
</evidence>
<name>A0A8I1KM34_9HYPH</name>
<gene>
    <name evidence="5" type="ORF">JDN41_13695</name>
</gene>
<dbReference type="GO" id="GO:0015689">
    <property type="term" value="P:molybdate ion transport"/>
    <property type="evidence" value="ECO:0007669"/>
    <property type="project" value="InterPro"/>
</dbReference>
<accession>A0A8I1KM34</accession>
<keyword evidence="6" id="KW-1185">Reference proteome</keyword>
<evidence type="ECO:0000259" key="4">
    <source>
        <dbReference type="PROSITE" id="PS51866"/>
    </source>
</evidence>
<dbReference type="EMBL" id="JAEMUK010000079">
    <property type="protein sequence ID" value="MBJ7544603.1"/>
    <property type="molecule type" value="Genomic_DNA"/>
</dbReference>
<organism evidence="5 6">
    <name type="scientific">Rhodomicrobium udaipurense</name>
    <dbReference type="NCBI Taxonomy" id="1202716"/>
    <lineage>
        <taxon>Bacteria</taxon>
        <taxon>Pseudomonadati</taxon>
        <taxon>Pseudomonadota</taxon>
        <taxon>Alphaproteobacteria</taxon>
        <taxon>Hyphomicrobiales</taxon>
        <taxon>Hyphomicrobiaceae</taxon>
        <taxon>Rhodomicrobium</taxon>
    </lineage>
</organism>
<evidence type="ECO:0000256" key="3">
    <source>
        <dbReference type="SAM" id="MobiDB-lite"/>
    </source>
</evidence>
<keyword evidence="1 2" id="KW-0500">Molybdenum</keyword>
<feature type="region of interest" description="Disordered" evidence="3">
    <location>
        <begin position="165"/>
        <end position="186"/>
    </location>
</feature>
<reference evidence="5 6" key="1">
    <citation type="submission" date="2020-12" db="EMBL/GenBank/DDBJ databases">
        <title>Revised draft genomes of Rhodomicrobium vannielii ATCC 17100 and Rhodomicrobium udaipurense JA643.</title>
        <authorList>
            <person name="Conners E.M."/>
            <person name="Davenport E.J."/>
            <person name="Bose A."/>
        </authorList>
    </citation>
    <scope>NUCLEOTIDE SEQUENCE [LARGE SCALE GENOMIC DNA]</scope>
    <source>
        <strain evidence="5 6">JA643</strain>
    </source>
</reference>
<evidence type="ECO:0000256" key="1">
    <source>
        <dbReference type="ARBA" id="ARBA00022505"/>
    </source>
</evidence>
<dbReference type="PROSITE" id="PS51866">
    <property type="entry name" value="MOP"/>
    <property type="match status" value="1"/>
</dbReference>
<dbReference type="AlphaFoldDB" id="A0A8I1KM34"/>
<feature type="domain" description="Mop" evidence="4">
    <location>
        <begin position="97"/>
        <end position="163"/>
    </location>
</feature>
<dbReference type="Pfam" id="PF03459">
    <property type="entry name" value="TOBE"/>
    <property type="match status" value="1"/>
</dbReference>
<dbReference type="InterPro" id="IPR004606">
    <property type="entry name" value="Mop_domain"/>
</dbReference>
<comment type="caution">
    <text evidence="5">The sequence shown here is derived from an EMBL/GenBank/DDBJ whole genome shotgun (WGS) entry which is preliminary data.</text>
</comment>
<dbReference type="Proteomes" id="UP000623250">
    <property type="component" value="Unassembled WGS sequence"/>
</dbReference>
<dbReference type="SUPFAM" id="SSF50331">
    <property type="entry name" value="MOP-like"/>
    <property type="match status" value="1"/>
</dbReference>
<proteinExistence type="predicted"/>
<protein>
    <submittedName>
        <fullName evidence="5">TOBE domain-containing protein</fullName>
    </submittedName>
</protein>
<evidence type="ECO:0000313" key="5">
    <source>
        <dbReference type="EMBL" id="MBJ7544603.1"/>
    </source>
</evidence>
<dbReference type="InterPro" id="IPR005116">
    <property type="entry name" value="Transp-assoc_OB_typ1"/>
</dbReference>
<sequence length="186" mass="20429">MFFAKRCIASRVAKPTNQTTRSGNIPLPTDSAPKNRFKLSTTLEARVHHHNVKTGVTTLFLGAFELRVPRVEAEPGTGVAVEIDASDVSIALSRPMDVSITNRLPGTIVEVEYLDAPYARVTFDLGVCNLHSLVTWESVERLALEPGLKAWAMIKTIAITQMNVNPESLPEPRPTLQSRTPNPETT</sequence>